<sequence>MWVGIGNPKKNKKKTEYSITTATTLNPTLLNPTLLNPNRHGEPPGLCYRSERNELLPVGHPVCGGCCLGSALPALAAGGHLPEPGRDTLH</sequence>
<evidence type="ECO:0000313" key="1">
    <source>
        <dbReference type="EMBL" id="KAJ3599132.1"/>
    </source>
</evidence>
<proteinExistence type="predicted"/>
<comment type="caution">
    <text evidence="1">The sequence shown here is derived from an EMBL/GenBank/DDBJ whole genome shotgun (WGS) entry which is preliminary data.</text>
</comment>
<name>A0A9Q0E6Y8_9TELE</name>
<gene>
    <name evidence="1" type="ORF">NHX12_033095</name>
</gene>
<organism evidence="1 2">
    <name type="scientific">Muraenolepis orangiensis</name>
    <name type="common">Patagonian moray cod</name>
    <dbReference type="NCBI Taxonomy" id="630683"/>
    <lineage>
        <taxon>Eukaryota</taxon>
        <taxon>Metazoa</taxon>
        <taxon>Chordata</taxon>
        <taxon>Craniata</taxon>
        <taxon>Vertebrata</taxon>
        <taxon>Euteleostomi</taxon>
        <taxon>Actinopterygii</taxon>
        <taxon>Neopterygii</taxon>
        <taxon>Teleostei</taxon>
        <taxon>Neoteleostei</taxon>
        <taxon>Acanthomorphata</taxon>
        <taxon>Zeiogadaria</taxon>
        <taxon>Gadariae</taxon>
        <taxon>Gadiformes</taxon>
        <taxon>Muraenolepidoidei</taxon>
        <taxon>Muraenolepididae</taxon>
        <taxon>Muraenolepis</taxon>
    </lineage>
</organism>
<keyword evidence="2" id="KW-1185">Reference proteome</keyword>
<protein>
    <submittedName>
        <fullName evidence="1">Uncharacterized protein</fullName>
    </submittedName>
</protein>
<evidence type="ECO:0000313" key="2">
    <source>
        <dbReference type="Proteomes" id="UP001148018"/>
    </source>
</evidence>
<dbReference type="EMBL" id="JANIIK010000048">
    <property type="protein sequence ID" value="KAJ3599132.1"/>
    <property type="molecule type" value="Genomic_DNA"/>
</dbReference>
<dbReference type="Proteomes" id="UP001148018">
    <property type="component" value="Unassembled WGS sequence"/>
</dbReference>
<dbReference type="AlphaFoldDB" id="A0A9Q0E6Y8"/>
<accession>A0A9Q0E6Y8</accession>
<reference evidence="1" key="1">
    <citation type="submission" date="2022-07" db="EMBL/GenBank/DDBJ databases">
        <title>Chromosome-level genome of Muraenolepis orangiensis.</title>
        <authorList>
            <person name="Kim J."/>
        </authorList>
    </citation>
    <scope>NUCLEOTIDE SEQUENCE</scope>
    <source>
        <strain evidence="1">KU_S4_2022</strain>
        <tissue evidence="1">Muscle</tissue>
    </source>
</reference>